<accession>A0ACC0YFD0</accession>
<dbReference type="Proteomes" id="UP001163603">
    <property type="component" value="Chromosome 7"/>
</dbReference>
<sequence>MALTLKPELLKEMGCTEGFSIACHYYPLCPEPELTLGTTKHSDPSFLTIVLQDQIGGLQVFYENQWVDVQPVAGGLVVNN</sequence>
<dbReference type="EMBL" id="CM047742">
    <property type="protein sequence ID" value="KAJ0034916.1"/>
    <property type="molecule type" value="Genomic_DNA"/>
</dbReference>
<comment type="caution">
    <text evidence="1">The sequence shown here is derived from an EMBL/GenBank/DDBJ whole genome shotgun (WGS) entry which is preliminary data.</text>
</comment>
<organism evidence="1 2">
    <name type="scientific">Pistacia integerrima</name>
    <dbReference type="NCBI Taxonomy" id="434235"/>
    <lineage>
        <taxon>Eukaryota</taxon>
        <taxon>Viridiplantae</taxon>
        <taxon>Streptophyta</taxon>
        <taxon>Embryophyta</taxon>
        <taxon>Tracheophyta</taxon>
        <taxon>Spermatophyta</taxon>
        <taxon>Magnoliopsida</taxon>
        <taxon>eudicotyledons</taxon>
        <taxon>Gunneridae</taxon>
        <taxon>Pentapetalae</taxon>
        <taxon>rosids</taxon>
        <taxon>malvids</taxon>
        <taxon>Sapindales</taxon>
        <taxon>Anacardiaceae</taxon>
        <taxon>Pistacia</taxon>
    </lineage>
</organism>
<reference evidence="2" key="1">
    <citation type="journal article" date="2023" name="G3 (Bethesda)">
        <title>Genome assembly and association tests identify interacting loci associated with vigor, precocity, and sex in interspecific pistachio rootstocks.</title>
        <authorList>
            <person name="Palmer W."/>
            <person name="Jacygrad E."/>
            <person name="Sagayaradj S."/>
            <person name="Cavanaugh K."/>
            <person name="Han R."/>
            <person name="Bertier L."/>
            <person name="Beede B."/>
            <person name="Kafkas S."/>
            <person name="Golino D."/>
            <person name="Preece J."/>
            <person name="Michelmore R."/>
        </authorList>
    </citation>
    <scope>NUCLEOTIDE SEQUENCE [LARGE SCALE GENOMIC DNA]</scope>
</reference>
<keyword evidence="2" id="KW-1185">Reference proteome</keyword>
<gene>
    <name evidence="1" type="ORF">Pint_24616</name>
</gene>
<evidence type="ECO:0000313" key="1">
    <source>
        <dbReference type="EMBL" id="KAJ0034916.1"/>
    </source>
</evidence>
<evidence type="ECO:0000313" key="2">
    <source>
        <dbReference type="Proteomes" id="UP001163603"/>
    </source>
</evidence>
<protein>
    <submittedName>
        <fullName evidence="1">Uncharacterized protein</fullName>
    </submittedName>
</protein>
<proteinExistence type="predicted"/>
<name>A0ACC0YFD0_9ROSI</name>